<dbReference type="NCBIfam" id="NF040581">
    <property type="entry name" value="cas_Crn1"/>
    <property type="match status" value="1"/>
</dbReference>
<protein>
    <recommendedName>
        <fullName evidence="1">CRISPR system ring nuclease SSO2081-like domain-containing protein</fullName>
    </recommendedName>
</protein>
<dbReference type="OrthoDB" id="37074at2157"/>
<dbReference type="Pfam" id="PF09623">
    <property type="entry name" value="Cas_NE0113"/>
    <property type="match status" value="1"/>
</dbReference>
<dbReference type="InterPro" id="IPR019092">
    <property type="entry name" value="SSO2081-like_dom"/>
</dbReference>
<dbReference type="AlphaFoldDB" id="F4G341"/>
<reference evidence="2 3" key="1">
    <citation type="journal article" date="2011" name="J. Bacteriol.">
        <title>Complete genome sequence of Metallosphaera cuprina, a metal sulfide-oxidizing archaeon from a hot spring.</title>
        <authorList>
            <person name="Liu L.J."/>
            <person name="You X.Y."/>
            <person name="Zheng H."/>
            <person name="Wang S."/>
            <person name="Jiang C.Y."/>
            <person name="Liu S.J."/>
        </authorList>
    </citation>
    <scope>NUCLEOTIDE SEQUENCE [LARGE SCALE GENOMIC DNA]</scope>
    <source>
        <strain evidence="2 3">Ar-4</strain>
    </source>
</reference>
<keyword evidence="3" id="KW-1185">Reference proteome</keyword>
<sequence>MVKLISTLGTTPGGVIETYLNLIRGNYEAEDPHPVKIDHIYVIRTDDEAVNFAWSLIKAISPCCESVKVELVDIPLNIKDIYSREDFVTFKQKISSVINDGDYVDITGGRKAMSAAAAISAMTKGKAHVVTSIIPQSEYSRISNLISKFRGMERELSEAGRGNCEPAAKSNLNFCELLSKDCRTVVLT</sequence>
<dbReference type="EMBL" id="CP002656">
    <property type="protein sequence ID" value="AEB95239.1"/>
    <property type="molecule type" value="Genomic_DNA"/>
</dbReference>
<dbReference type="Proteomes" id="UP000007812">
    <property type="component" value="Chromosome"/>
</dbReference>
<evidence type="ECO:0000313" key="2">
    <source>
        <dbReference type="EMBL" id="AEB95239.1"/>
    </source>
</evidence>
<gene>
    <name evidence="2" type="ordered locus">Mcup_1134</name>
</gene>
<organism evidence="2 3">
    <name type="scientific">Metallosphaera cuprina (strain Ar-4)</name>
    <dbReference type="NCBI Taxonomy" id="1006006"/>
    <lineage>
        <taxon>Archaea</taxon>
        <taxon>Thermoproteota</taxon>
        <taxon>Thermoprotei</taxon>
        <taxon>Sulfolobales</taxon>
        <taxon>Sulfolobaceae</taxon>
        <taxon>Metallosphaera</taxon>
    </lineage>
</organism>
<dbReference type="RefSeq" id="WP_013737737.1">
    <property type="nucleotide sequence ID" value="NC_015435.1"/>
</dbReference>
<name>F4G341_METCR</name>
<dbReference type="KEGG" id="mcn:Mcup_1134"/>
<evidence type="ECO:0000313" key="3">
    <source>
        <dbReference type="Proteomes" id="UP000007812"/>
    </source>
</evidence>
<dbReference type="eggNOG" id="arCOG03847">
    <property type="taxonomic scope" value="Archaea"/>
</dbReference>
<proteinExistence type="predicted"/>
<dbReference type="PATRIC" id="fig|1006006.8.peg.1129"/>
<evidence type="ECO:0000259" key="1">
    <source>
        <dbReference type="Pfam" id="PF09623"/>
    </source>
</evidence>
<dbReference type="STRING" id="1006006.Mcup_1134"/>
<accession>F4G341</accession>
<dbReference type="GeneID" id="10493325"/>
<dbReference type="HOGENOM" id="CLU_1514679_0_0_2"/>
<feature type="domain" description="CRISPR system ring nuclease SSO2081-like" evidence="1">
    <location>
        <begin position="36"/>
        <end position="122"/>
    </location>
</feature>